<evidence type="ECO:0000256" key="1">
    <source>
        <dbReference type="SAM" id="SignalP"/>
    </source>
</evidence>
<sequence length="408" mass="44843">MKRFLALWLTAGLAIWLTGCVTAPPVEVGLKESPYGKQDPGEAFALSAEWPVYDPSVDEVTLFLDNLTGEDAVSSGAFELEVSIDGSWCQLEERESALWPEEALSIPAGETAALRCRLSNFDLAGIKEGTFRIVTELGGQYYTAEFAIGESPITADTPYGFLPLEELSRDYRPEDGDGCLISGPQGVENGEAMDAFLKKVSLGVPCQLRVVHAPTEGGVVLTDVIYEPVNGMNRFLWRCDATRDQGDGLAAGIAENTYSFLVSDGSDISLSNWSSWAESHAERDVSILWGEAARPWITHVEELGGGVDCTYRVWNQEGTASAGLTGENLTFFFQTGEKGAIQLLNDAPEGFERIEEITWANQHTQWLEQEGIQIDENTLLLISNEYDAKHYYAIYDIDAEALQSYVLY</sequence>
<feature type="signal peptide" evidence="1">
    <location>
        <begin position="1"/>
        <end position="23"/>
    </location>
</feature>
<dbReference type="Pfam" id="PF20251">
    <property type="entry name" value="Big_14"/>
    <property type="match status" value="1"/>
</dbReference>
<dbReference type="KEGG" id="ohi:H8790_04565"/>
<name>A0A7G9B6W4_9FIRM</name>
<dbReference type="RefSeq" id="WP_187333748.1">
    <property type="nucleotide sequence ID" value="NZ_CP060490.1"/>
</dbReference>
<feature type="domain" description="Bacterial Ig-like" evidence="2">
    <location>
        <begin position="45"/>
        <end position="145"/>
    </location>
</feature>
<dbReference type="Proteomes" id="UP000515960">
    <property type="component" value="Chromosome"/>
</dbReference>
<evidence type="ECO:0000313" key="4">
    <source>
        <dbReference type="Proteomes" id="UP000515960"/>
    </source>
</evidence>
<dbReference type="PROSITE" id="PS51257">
    <property type="entry name" value="PROKAR_LIPOPROTEIN"/>
    <property type="match status" value="1"/>
</dbReference>
<gene>
    <name evidence="3" type="ORF">H8790_04565</name>
</gene>
<evidence type="ECO:0000259" key="2">
    <source>
        <dbReference type="Pfam" id="PF20251"/>
    </source>
</evidence>
<keyword evidence="4" id="KW-1185">Reference proteome</keyword>
<keyword evidence="1" id="KW-0732">Signal</keyword>
<reference evidence="3 4" key="1">
    <citation type="submission" date="2020-08" db="EMBL/GenBank/DDBJ databases">
        <authorList>
            <person name="Liu C."/>
            <person name="Sun Q."/>
        </authorList>
    </citation>
    <scope>NUCLEOTIDE SEQUENCE [LARGE SCALE GENOMIC DNA]</scope>
    <source>
        <strain evidence="3 4">NSJ-62</strain>
    </source>
</reference>
<protein>
    <recommendedName>
        <fullName evidence="2">Bacterial Ig-like domain-containing protein</fullName>
    </recommendedName>
</protein>
<dbReference type="InterPro" id="IPR046878">
    <property type="entry name" value="Big_14"/>
</dbReference>
<accession>A0A7G9B6W4</accession>
<proteinExistence type="predicted"/>
<feature type="chain" id="PRO_5028934383" description="Bacterial Ig-like domain-containing protein" evidence="1">
    <location>
        <begin position="24"/>
        <end position="408"/>
    </location>
</feature>
<dbReference type="AlphaFoldDB" id="A0A7G9B6W4"/>
<evidence type="ECO:0000313" key="3">
    <source>
        <dbReference type="EMBL" id="QNL45295.1"/>
    </source>
</evidence>
<dbReference type="EMBL" id="CP060490">
    <property type="protein sequence ID" value="QNL45295.1"/>
    <property type="molecule type" value="Genomic_DNA"/>
</dbReference>
<organism evidence="3 4">
    <name type="scientific">Oscillibacter hominis</name>
    <dbReference type="NCBI Taxonomy" id="2763056"/>
    <lineage>
        <taxon>Bacteria</taxon>
        <taxon>Bacillati</taxon>
        <taxon>Bacillota</taxon>
        <taxon>Clostridia</taxon>
        <taxon>Eubacteriales</taxon>
        <taxon>Oscillospiraceae</taxon>
        <taxon>Oscillibacter</taxon>
    </lineage>
</organism>